<dbReference type="RefSeq" id="WP_270681317.1">
    <property type="nucleotide sequence ID" value="NZ_JAQFWP010000101.1"/>
</dbReference>
<evidence type="ECO:0000313" key="1">
    <source>
        <dbReference type="EMBL" id="MDA2808729.1"/>
    </source>
</evidence>
<evidence type="ECO:0000313" key="2">
    <source>
        <dbReference type="Proteomes" id="UP001165685"/>
    </source>
</evidence>
<accession>A0ABT4TWV7</accession>
<dbReference type="Proteomes" id="UP001165685">
    <property type="component" value="Unassembled WGS sequence"/>
</dbReference>
<proteinExistence type="predicted"/>
<dbReference type="EMBL" id="JAQFWP010000101">
    <property type="protein sequence ID" value="MDA2808729.1"/>
    <property type="molecule type" value="Genomic_DNA"/>
</dbReference>
<comment type="caution">
    <text evidence="1">The sequence shown here is derived from an EMBL/GenBank/DDBJ whole genome shotgun (WGS) entry which is preliminary data.</text>
</comment>
<sequence>MAGNPMDLPEDQRWWYCLKHDRVEKGAGCPNKFRLGPYSDEASAAGALHTVAERNEAWEASDDPWEQDR</sequence>
<name>A0ABT4TWV7_9ACTN</name>
<organism evidence="1 2">
    <name type="scientific">Nocardiopsis suaedae</name>
    <dbReference type="NCBI Taxonomy" id="3018444"/>
    <lineage>
        <taxon>Bacteria</taxon>
        <taxon>Bacillati</taxon>
        <taxon>Actinomycetota</taxon>
        <taxon>Actinomycetes</taxon>
        <taxon>Streptosporangiales</taxon>
        <taxon>Nocardiopsidaceae</taxon>
        <taxon>Nocardiopsis</taxon>
    </lineage>
</organism>
<reference evidence="1" key="1">
    <citation type="submission" date="2023-01" db="EMBL/GenBank/DDBJ databases">
        <title>Draft genome sequence of Nocardiopsis sp. LSu2-4 isolated from halophytes.</title>
        <authorList>
            <person name="Duangmal K."/>
            <person name="Chantavorakit T."/>
        </authorList>
    </citation>
    <scope>NUCLEOTIDE SEQUENCE</scope>
    <source>
        <strain evidence="1">LSu2-4</strain>
    </source>
</reference>
<keyword evidence="2" id="KW-1185">Reference proteome</keyword>
<gene>
    <name evidence="1" type="ORF">O4U47_29760</name>
</gene>
<protein>
    <recommendedName>
        <fullName evidence="3">SPOR domain-containing protein</fullName>
    </recommendedName>
</protein>
<evidence type="ECO:0008006" key="3">
    <source>
        <dbReference type="Google" id="ProtNLM"/>
    </source>
</evidence>